<dbReference type="PROSITE" id="PS51352">
    <property type="entry name" value="THIOREDOXIN_2"/>
    <property type="match status" value="1"/>
</dbReference>
<evidence type="ECO:0000256" key="4">
    <source>
        <dbReference type="ARBA" id="ARBA00023157"/>
    </source>
</evidence>
<dbReference type="RefSeq" id="WP_092695154.1">
    <property type="nucleotide sequence ID" value="NZ_FOGU01000009.1"/>
</dbReference>
<dbReference type="CDD" id="cd02956">
    <property type="entry name" value="ybbN"/>
    <property type="match status" value="1"/>
</dbReference>
<dbReference type="PANTHER" id="PTHR45663:SF11">
    <property type="entry name" value="GEO12009P1"/>
    <property type="match status" value="1"/>
</dbReference>
<keyword evidence="4" id="KW-1015">Disulfide bond</keyword>
<keyword evidence="5" id="KW-0676">Redox-active center</keyword>
<dbReference type="OrthoDB" id="9790390at2"/>
<dbReference type="FunFam" id="3.40.30.10:FF:000001">
    <property type="entry name" value="Thioredoxin"/>
    <property type="match status" value="1"/>
</dbReference>
<dbReference type="Gene3D" id="1.25.40.10">
    <property type="entry name" value="Tetratricopeptide repeat domain"/>
    <property type="match status" value="2"/>
</dbReference>
<evidence type="ECO:0000313" key="9">
    <source>
        <dbReference type="Proteomes" id="UP000198885"/>
    </source>
</evidence>
<dbReference type="GO" id="GO:0045454">
    <property type="term" value="P:cell redox homeostasis"/>
    <property type="evidence" value="ECO:0007669"/>
    <property type="project" value="TreeGrafter"/>
</dbReference>
<dbReference type="InterPro" id="IPR013766">
    <property type="entry name" value="Thioredoxin_domain"/>
</dbReference>
<dbReference type="Proteomes" id="UP000198885">
    <property type="component" value="Unassembled WGS sequence"/>
</dbReference>
<dbReference type="GO" id="GO:0006950">
    <property type="term" value="P:response to stress"/>
    <property type="evidence" value="ECO:0007669"/>
    <property type="project" value="UniProtKB-ARBA"/>
</dbReference>
<dbReference type="GO" id="GO:0015035">
    <property type="term" value="F:protein-disulfide reductase activity"/>
    <property type="evidence" value="ECO:0007669"/>
    <property type="project" value="UniProtKB-UniRule"/>
</dbReference>
<keyword evidence="3" id="KW-0249">Electron transport</keyword>
<dbReference type="Pfam" id="PF00085">
    <property type="entry name" value="Thioredoxin"/>
    <property type="match status" value="1"/>
</dbReference>
<gene>
    <name evidence="8" type="ORF">SAMN04490244_109138</name>
</gene>
<dbReference type="InterPro" id="IPR005746">
    <property type="entry name" value="Thioredoxin"/>
</dbReference>
<evidence type="ECO:0000256" key="5">
    <source>
        <dbReference type="ARBA" id="ARBA00023284"/>
    </source>
</evidence>
<dbReference type="GO" id="GO:0005829">
    <property type="term" value="C:cytosol"/>
    <property type="evidence" value="ECO:0007669"/>
    <property type="project" value="TreeGrafter"/>
</dbReference>
<sequence>MLELGQNAGAAPQQDDLIKETTEASFMADVVEASQQVPVIVDFWAPWCGPCKTLGPMLEEAVRAANGAVKMVKVNVDQAQQIAAQLRIQSIPTVYAFYQGQPVDGFQGAVQQSEVKAFVDRLVAQAGGGGEEAAGGGLEEALQAAEQMLTDGAASDAAQTFSAILGEDPKNSEAYGGLVRAHIALGDLDQAEAILNGADAEISHAPALEAAAAQLDLAKQTANTGPVSELREKVEADPDDHQSRLDLANALYAKGDTEAAVTELLELFRRDREWNDQAAKQQLFTIFDALKPNDPVVTSGRRKLASMMFA</sequence>
<dbReference type="InterPro" id="IPR017937">
    <property type="entry name" value="Thioredoxin_CS"/>
</dbReference>
<dbReference type="NCBIfam" id="TIGR01068">
    <property type="entry name" value="thioredoxin"/>
    <property type="match status" value="1"/>
</dbReference>
<evidence type="ECO:0000256" key="6">
    <source>
        <dbReference type="NCBIfam" id="TIGR01068"/>
    </source>
</evidence>
<evidence type="ECO:0000256" key="1">
    <source>
        <dbReference type="ARBA" id="ARBA00008987"/>
    </source>
</evidence>
<feature type="domain" description="Thioredoxin" evidence="7">
    <location>
        <begin position="5"/>
        <end position="124"/>
    </location>
</feature>
<evidence type="ECO:0000256" key="3">
    <source>
        <dbReference type="ARBA" id="ARBA00022982"/>
    </source>
</evidence>
<dbReference type="Pfam" id="PF14559">
    <property type="entry name" value="TPR_19"/>
    <property type="match status" value="1"/>
</dbReference>
<dbReference type="EMBL" id="FOGU01000009">
    <property type="protein sequence ID" value="SES29548.1"/>
    <property type="molecule type" value="Genomic_DNA"/>
</dbReference>
<dbReference type="SUPFAM" id="SSF48452">
    <property type="entry name" value="TPR-like"/>
    <property type="match status" value="1"/>
</dbReference>
<evidence type="ECO:0000259" key="7">
    <source>
        <dbReference type="PROSITE" id="PS51352"/>
    </source>
</evidence>
<evidence type="ECO:0000256" key="2">
    <source>
        <dbReference type="ARBA" id="ARBA00022448"/>
    </source>
</evidence>
<dbReference type="PROSITE" id="PS00194">
    <property type="entry name" value="THIOREDOXIN_1"/>
    <property type="match status" value="1"/>
</dbReference>
<dbReference type="PRINTS" id="PR00421">
    <property type="entry name" value="THIOREDOXIN"/>
</dbReference>
<organism evidence="8 9">
    <name type="scientific">Tranquillimonas rosea</name>
    <dbReference type="NCBI Taxonomy" id="641238"/>
    <lineage>
        <taxon>Bacteria</taxon>
        <taxon>Pseudomonadati</taxon>
        <taxon>Pseudomonadota</taxon>
        <taxon>Alphaproteobacteria</taxon>
        <taxon>Rhodobacterales</taxon>
        <taxon>Roseobacteraceae</taxon>
        <taxon>Tranquillimonas</taxon>
    </lineage>
</organism>
<protein>
    <recommendedName>
        <fullName evidence="6">Thioredoxin</fullName>
    </recommendedName>
</protein>
<dbReference type="STRING" id="641238.SAMN04490244_109138"/>
<evidence type="ECO:0000313" key="8">
    <source>
        <dbReference type="EMBL" id="SES29548.1"/>
    </source>
</evidence>
<accession>A0A1H9W6N9</accession>
<dbReference type="InterPro" id="IPR011990">
    <property type="entry name" value="TPR-like_helical_dom_sf"/>
</dbReference>
<reference evidence="8 9" key="1">
    <citation type="submission" date="2016-10" db="EMBL/GenBank/DDBJ databases">
        <authorList>
            <person name="de Groot N.N."/>
        </authorList>
    </citation>
    <scope>NUCLEOTIDE SEQUENCE [LARGE SCALE GENOMIC DNA]</scope>
    <source>
        <strain evidence="8 9">DSM 23042</strain>
    </source>
</reference>
<dbReference type="Pfam" id="PF14561">
    <property type="entry name" value="TPR_20"/>
    <property type="match status" value="1"/>
</dbReference>
<dbReference type="Gene3D" id="3.40.30.10">
    <property type="entry name" value="Glutaredoxin"/>
    <property type="match status" value="1"/>
</dbReference>
<proteinExistence type="inferred from homology"/>
<keyword evidence="9" id="KW-1185">Reference proteome</keyword>
<comment type="similarity">
    <text evidence="1">Belongs to the thioredoxin family.</text>
</comment>
<name>A0A1H9W6N9_9RHOB</name>
<dbReference type="AlphaFoldDB" id="A0A1H9W6N9"/>
<keyword evidence="2" id="KW-0813">Transport</keyword>
<dbReference type="PANTHER" id="PTHR45663">
    <property type="entry name" value="GEO12009P1"/>
    <property type="match status" value="1"/>
</dbReference>
<dbReference type="InterPro" id="IPR036249">
    <property type="entry name" value="Thioredoxin-like_sf"/>
</dbReference>
<dbReference type="SUPFAM" id="SSF52833">
    <property type="entry name" value="Thioredoxin-like"/>
    <property type="match status" value="1"/>
</dbReference>